<accession>A0A0F9MXJ9</accession>
<evidence type="ECO:0008006" key="2">
    <source>
        <dbReference type="Google" id="ProtNLM"/>
    </source>
</evidence>
<dbReference type="AlphaFoldDB" id="A0A0F9MXJ9"/>
<name>A0A0F9MXJ9_9ZZZZ</name>
<dbReference type="EMBL" id="LAZR01004078">
    <property type="protein sequence ID" value="KKN12005.1"/>
    <property type="molecule type" value="Genomic_DNA"/>
</dbReference>
<evidence type="ECO:0000313" key="1">
    <source>
        <dbReference type="EMBL" id="KKN12005.1"/>
    </source>
</evidence>
<organism evidence="1">
    <name type="scientific">marine sediment metagenome</name>
    <dbReference type="NCBI Taxonomy" id="412755"/>
    <lineage>
        <taxon>unclassified sequences</taxon>
        <taxon>metagenomes</taxon>
        <taxon>ecological metagenomes</taxon>
    </lineage>
</organism>
<sequence>MNKAEDKLKIYNDTFILDQTPKHKQLTVVDIDKAVERMKKNGMAPIMIDGKAYYKIIRRYDYCHVFLGE</sequence>
<reference evidence="1" key="1">
    <citation type="journal article" date="2015" name="Nature">
        <title>Complex archaea that bridge the gap between prokaryotes and eukaryotes.</title>
        <authorList>
            <person name="Spang A."/>
            <person name="Saw J.H."/>
            <person name="Jorgensen S.L."/>
            <person name="Zaremba-Niedzwiedzka K."/>
            <person name="Martijn J."/>
            <person name="Lind A.E."/>
            <person name="van Eijk R."/>
            <person name="Schleper C."/>
            <person name="Guy L."/>
            <person name="Ettema T.J."/>
        </authorList>
    </citation>
    <scope>NUCLEOTIDE SEQUENCE</scope>
</reference>
<proteinExistence type="predicted"/>
<comment type="caution">
    <text evidence="1">The sequence shown here is derived from an EMBL/GenBank/DDBJ whole genome shotgun (WGS) entry which is preliminary data.</text>
</comment>
<protein>
    <recommendedName>
        <fullName evidence="2">CBS domain-containing protein</fullName>
    </recommendedName>
</protein>
<gene>
    <name evidence="1" type="ORF">LCGC14_1020730</name>
</gene>